<feature type="region of interest" description="Disordered" evidence="1">
    <location>
        <begin position="525"/>
        <end position="557"/>
    </location>
</feature>
<evidence type="ECO:0000313" key="2">
    <source>
        <dbReference type="EMBL" id="KAK7196219.1"/>
    </source>
</evidence>
<gene>
    <name evidence="2" type="ORF">NESM_000557400</name>
</gene>
<accession>A0AAW0ES50</accession>
<feature type="compositionally biased region" description="Basic residues" evidence="1">
    <location>
        <begin position="525"/>
        <end position="536"/>
    </location>
</feature>
<reference evidence="2 3" key="1">
    <citation type="journal article" date="2021" name="MBio">
        <title>A New Model Trypanosomatid, Novymonas esmeraldas: Genomic Perception of Its 'Candidatus Pandoraea novymonadis' Endosymbiont.</title>
        <authorList>
            <person name="Zakharova A."/>
            <person name="Saura A."/>
            <person name="Butenko A."/>
            <person name="Podesvova L."/>
            <person name="Warmusova S."/>
            <person name="Kostygov A.Y."/>
            <person name="Nenarokova A."/>
            <person name="Lukes J."/>
            <person name="Opperdoes F.R."/>
            <person name="Yurchenko V."/>
        </authorList>
    </citation>
    <scope>NUCLEOTIDE SEQUENCE [LARGE SCALE GENOMIC DNA]</scope>
    <source>
        <strain evidence="2 3">E262AT.01</strain>
    </source>
</reference>
<feature type="region of interest" description="Disordered" evidence="1">
    <location>
        <begin position="613"/>
        <end position="655"/>
    </location>
</feature>
<feature type="compositionally biased region" description="Low complexity" evidence="1">
    <location>
        <begin position="629"/>
        <end position="650"/>
    </location>
</feature>
<proteinExistence type="predicted"/>
<dbReference type="Proteomes" id="UP001430356">
    <property type="component" value="Unassembled WGS sequence"/>
</dbReference>
<dbReference type="EMBL" id="JAECZO010000071">
    <property type="protein sequence ID" value="KAK7196219.1"/>
    <property type="molecule type" value="Genomic_DNA"/>
</dbReference>
<feature type="region of interest" description="Disordered" evidence="1">
    <location>
        <begin position="1"/>
        <end position="43"/>
    </location>
</feature>
<evidence type="ECO:0000256" key="1">
    <source>
        <dbReference type="SAM" id="MobiDB-lite"/>
    </source>
</evidence>
<name>A0AAW0ES50_9TRYP</name>
<comment type="caution">
    <text evidence="2">The sequence shown here is derived from an EMBL/GenBank/DDBJ whole genome shotgun (WGS) entry which is preliminary data.</text>
</comment>
<sequence>MSDLHADAAAAALDESTQPRSPPERDMTAPMRSGAACGGASPLPHSASSWEMLDMDVAVHATAPNSAHGDADALSAQDAVAPTAADGATHVDTSTAAAAATADAVATACGGEPPAVLLQLLSTDSRHAVEDAAVEPPSCGDVAASRERLHQHRHHRCCRGPSPAHSASSAWSLMSTPPQTHLTGGSLPAATAGADAACAAAMESGHRFLVPAADSCRSGIPSPHDAAVDPLHAEAESPAAWRVESLPSSLLLQACHAHTIVSCSGSCDAVAAMHGGATPGPILIPQVISMATASVTSDGGEPCVGDWRGAGAATPVAATALERGEDVVGNSDGGVEEEAAVPAESPHAAVGARAASMQNASGEPAVLLSWLPQPLVSLSDRLPFTSAHHTAAVGDGDSVLPGRHHDQRRAVAWLSRRISFLSSSPLAASLLSAVSASARPPASAPADAPLPSATTTSAASSMFLNFALDSSRLWSRACVLSVDGSHCALRGLHQLCDYVWQDLKEHWYPQLRLVLGDRSSVRQARRSRRVRRRLTPRRVTTESGDAPASRPAEGTAAVGAAAASVPAVKEPLRWRSVSSPCFLNGDVRVTRDSAAQPFTAWRERSTTTAAAAAAAAAAPSARRRHRPRSSSSSNSSSSGHTSSSEAASAAPAPPSRDGRWFGATITAEAVASAAQGLLVFLL</sequence>
<protein>
    <submittedName>
        <fullName evidence="2">Uncharacterized protein</fullName>
    </submittedName>
</protein>
<dbReference type="AlphaFoldDB" id="A0AAW0ES50"/>
<evidence type="ECO:0000313" key="3">
    <source>
        <dbReference type="Proteomes" id="UP001430356"/>
    </source>
</evidence>
<organism evidence="2 3">
    <name type="scientific">Novymonas esmeraldas</name>
    <dbReference type="NCBI Taxonomy" id="1808958"/>
    <lineage>
        <taxon>Eukaryota</taxon>
        <taxon>Discoba</taxon>
        <taxon>Euglenozoa</taxon>
        <taxon>Kinetoplastea</taxon>
        <taxon>Metakinetoplastina</taxon>
        <taxon>Trypanosomatida</taxon>
        <taxon>Trypanosomatidae</taxon>
        <taxon>Novymonas</taxon>
    </lineage>
</organism>
<keyword evidence="3" id="KW-1185">Reference proteome</keyword>